<dbReference type="SUPFAM" id="SSF49363">
    <property type="entry name" value="Purple acid phosphatase, N-terminal domain"/>
    <property type="match status" value="1"/>
</dbReference>
<protein>
    <submittedName>
        <fullName evidence="3">Metallophosphoesterase family protein</fullName>
    </submittedName>
</protein>
<accession>A0A7C4U9E7</accession>
<dbReference type="InterPro" id="IPR029052">
    <property type="entry name" value="Metallo-depent_PP-like"/>
</dbReference>
<evidence type="ECO:0000256" key="1">
    <source>
        <dbReference type="ARBA" id="ARBA00022729"/>
    </source>
</evidence>
<name>A0A7C4U9E7_UNCW3</name>
<gene>
    <name evidence="3" type="ORF">ENV67_01755</name>
</gene>
<dbReference type="InterPro" id="IPR004843">
    <property type="entry name" value="Calcineurin-like_PHP"/>
</dbReference>
<evidence type="ECO:0000313" key="3">
    <source>
        <dbReference type="EMBL" id="HGW91251.1"/>
    </source>
</evidence>
<proteinExistence type="predicted"/>
<dbReference type="PANTHER" id="PTHR22953">
    <property type="entry name" value="ACID PHOSPHATASE RELATED"/>
    <property type="match status" value="1"/>
</dbReference>
<dbReference type="InterPro" id="IPR008963">
    <property type="entry name" value="Purple_acid_Pase-like_N"/>
</dbReference>
<comment type="caution">
    <text evidence="3">The sequence shown here is derived from an EMBL/GenBank/DDBJ whole genome shotgun (WGS) entry which is preliminary data.</text>
</comment>
<dbReference type="Pfam" id="PF00149">
    <property type="entry name" value="Metallophos"/>
    <property type="match status" value="1"/>
</dbReference>
<keyword evidence="1" id="KW-0732">Signal</keyword>
<dbReference type="EMBL" id="DTHG01000021">
    <property type="protein sequence ID" value="HGW91251.1"/>
    <property type="molecule type" value="Genomic_DNA"/>
</dbReference>
<dbReference type="GO" id="GO:0046872">
    <property type="term" value="F:metal ion binding"/>
    <property type="evidence" value="ECO:0007669"/>
    <property type="project" value="InterPro"/>
</dbReference>
<dbReference type="InterPro" id="IPR039331">
    <property type="entry name" value="PAPs-like"/>
</dbReference>
<dbReference type="SUPFAM" id="SSF56300">
    <property type="entry name" value="Metallo-dependent phosphatases"/>
    <property type="match status" value="1"/>
</dbReference>
<dbReference type="AlphaFoldDB" id="A0A7C4U9E7"/>
<evidence type="ECO:0000259" key="2">
    <source>
        <dbReference type="Pfam" id="PF00149"/>
    </source>
</evidence>
<dbReference type="GO" id="GO:0003993">
    <property type="term" value="F:acid phosphatase activity"/>
    <property type="evidence" value="ECO:0007669"/>
    <property type="project" value="InterPro"/>
</dbReference>
<organism evidence="3">
    <name type="scientific">candidate division WOR-3 bacterium</name>
    <dbReference type="NCBI Taxonomy" id="2052148"/>
    <lineage>
        <taxon>Bacteria</taxon>
        <taxon>Bacteria division WOR-3</taxon>
    </lineage>
</organism>
<sequence>MFYLCLYAFYIKQPYLQFLTDTSIKVLWETSEALPGKVQYGFTSDYMFEIYHYDSTIFHEIEIYPLIKDTLYHYRVISGNDTSPDFTFHTIVSNDRDFRFIVFGDTRTDSIAHQSVINRILQTSPEPFFVIQTGDLTQSGSSQEYQTYFNIEKDLISKTVQYPVLGNHDIPNMTNWFKYFSLPNNERWFTFHFGNSAFHFLDNYSPDTIGTEQYNWLLNELLQDSADQDIRHIFIVFHEPPYTTNLGHTSNLRIRENLVPLFERFNVRIVFNGHNHCYERSFVNGVFYIISGGGGAPLYNNWGQFEEWTIYREATYEFVIIDVKGDTIISKGVKPTGEAFDSFTIITSSTGKDEEFQLNELLFEISSNILIKDIIVYLNLPERDYIEISVYNIAGEKMGTLVKSVLDKGMHKFVFTNELLNPGIYYLVLKTSYYNKIKRFVAL</sequence>
<dbReference type="Gene3D" id="3.60.21.10">
    <property type="match status" value="1"/>
</dbReference>
<reference evidence="3" key="1">
    <citation type="journal article" date="2020" name="mSystems">
        <title>Genome- and Community-Level Interaction Insights into Carbon Utilization and Element Cycling Functions of Hydrothermarchaeota in Hydrothermal Sediment.</title>
        <authorList>
            <person name="Zhou Z."/>
            <person name="Liu Y."/>
            <person name="Xu W."/>
            <person name="Pan J."/>
            <person name="Luo Z.H."/>
            <person name="Li M."/>
        </authorList>
    </citation>
    <scope>NUCLEOTIDE SEQUENCE [LARGE SCALE GENOMIC DNA]</scope>
    <source>
        <strain evidence="3">SpSt-780</strain>
    </source>
</reference>
<feature type="domain" description="Calcineurin-like phosphoesterase" evidence="2">
    <location>
        <begin position="98"/>
        <end position="278"/>
    </location>
</feature>
<dbReference type="Gene3D" id="2.60.40.380">
    <property type="entry name" value="Purple acid phosphatase-like, N-terminal"/>
    <property type="match status" value="1"/>
</dbReference>
<dbReference type="PANTHER" id="PTHR22953:SF153">
    <property type="entry name" value="PURPLE ACID PHOSPHATASE"/>
    <property type="match status" value="1"/>
</dbReference>